<organism evidence="1 2">
    <name type="scientific">Lagenidium giganteum</name>
    <dbReference type="NCBI Taxonomy" id="4803"/>
    <lineage>
        <taxon>Eukaryota</taxon>
        <taxon>Sar</taxon>
        <taxon>Stramenopiles</taxon>
        <taxon>Oomycota</taxon>
        <taxon>Peronosporomycetes</taxon>
        <taxon>Pythiales</taxon>
        <taxon>Pythiaceae</taxon>
    </lineage>
</organism>
<evidence type="ECO:0000313" key="1">
    <source>
        <dbReference type="EMBL" id="DAZ96952.1"/>
    </source>
</evidence>
<dbReference type="EMBL" id="DAKRPA010000151">
    <property type="protein sequence ID" value="DAZ96952.1"/>
    <property type="molecule type" value="Genomic_DNA"/>
</dbReference>
<proteinExistence type="predicted"/>
<keyword evidence="2" id="KW-1185">Reference proteome</keyword>
<dbReference type="AlphaFoldDB" id="A0AAV2YPI0"/>
<accession>A0AAV2YPI0</accession>
<protein>
    <submittedName>
        <fullName evidence="1">Uncharacterized protein</fullName>
    </submittedName>
</protein>
<evidence type="ECO:0000313" key="2">
    <source>
        <dbReference type="Proteomes" id="UP001146120"/>
    </source>
</evidence>
<sequence>MKKSTRLFDGGELASVANVTMRLKQDRKHNGETVYGSSVRMLQYMTYYPGLYSHLNASSQLLLDSVTQELQQYDVHTFRIIGSGTSGLNTFKDDWWASTMQTYRLAEIPNNSTTPVFDAWWDEEARVAAWFGGVERSPSAPFFMLDRYFRIKSTGIVLDDDPTTRCHRALFKTLGKLLFMGVTSQVSTIGYTVFMSDADGHIRAWAQNVARKFELHGETLVGKKYAFSYSPSAVVRKDDGSAWVMVPLVEAMVRELQFETMLNLVLGGYNESFTTLVSAEAGKVHFSDSYHCIVDLVDTVVDTSDSTAQIRNKLYPGVVRFFTDLMVGIHDMYANLSADLLQKEGIQMVKIPKELLANNSVDDGSGGSPLQWQPTALTAGILKFFPGMTPPVNVIWEYRNATRCYRSLELRYLNESVRCWVEENSNEKGRVEYKSEAFRLIMFSNWSISLVLNCIAIAIALEF</sequence>
<reference evidence="1" key="2">
    <citation type="journal article" date="2023" name="Microbiol Resour">
        <title>Decontamination and Annotation of the Draft Genome Sequence of the Oomycete Lagenidium giganteum ARSEF 373.</title>
        <authorList>
            <person name="Morgan W.R."/>
            <person name="Tartar A."/>
        </authorList>
    </citation>
    <scope>NUCLEOTIDE SEQUENCE</scope>
    <source>
        <strain evidence="1">ARSEF 373</strain>
    </source>
</reference>
<name>A0AAV2YPI0_9STRA</name>
<reference evidence="1" key="1">
    <citation type="submission" date="2022-11" db="EMBL/GenBank/DDBJ databases">
        <authorList>
            <person name="Morgan W.R."/>
            <person name="Tartar A."/>
        </authorList>
    </citation>
    <scope>NUCLEOTIDE SEQUENCE</scope>
    <source>
        <strain evidence="1">ARSEF 373</strain>
    </source>
</reference>
<gene>
    <name evidence="1" type="ORF">N0F65_012055</name>
</gene>
<dbReference type="Proteomes" id="UP001146120">
    <property type="component" value="Unassembled WGS sequence"/>
</dbReference>
<comment type="caution">
    <text evidence="1">The sequence shown here is derived from an EMBL/GenBank/DDBJ whole genome shotgun (WGS) entry which is preliminary data.</text>
</comment>